<feature type="region of interest" description="Disordered" evidence="3">
    <location>
        <begin position="1553"/>
        <end position="1587"/>
    </location>
</feature>
<dbReference type="Proteomes" id="UP000016923">
    <property type="component" value="Unassembled WGS sequence"/>
</dbReference>
<feature type="compositionally biased region" description="Low complexity" evidence="3">
    <location>
        <begin position="146"/>
        <end position="157"/>
    </location>
</feature>
<feature type="region of interest" description="Disordered" evidence="3">
    <location>
        <begin position="1680"/>
        <end position="1763"/>
    </location>
</feature>
<feature type="domain" description="N-terminal Ras-GEF" evidence="5">
    <location>
        <begin position="541"/>
        <end position="668"/>
    </location>
</feature>
<dbReference type="PROSITE" id="PS50009">
    <property type="entry name" value="RASGEF_CAT"/>
    <property type="match status" value="1"/>
</dbReference>
<feature type="compositionally biased region" description="Polar residues" evidence="3">
    <location>
        <begin position="67"/>
        <end position="79"/>
    </location>
</feature>
<evidence type="ECO:0000313" key="7">
    <source>
        <dbReference type="Proteomes" id="UP000016923"/>
    </source>
</evidence>
<dbReference type="InterPro" id="IPR023578">
    <property type="entry name" value="Ras_GEF_dom_sf"/>
</dbReference>
<dbReference type="PANTHER" id="PTHR23113">
    <property type="entry name" value="GUANINE NUCLEOTIDE EXCHANGE FACTOR"/>
    <property type="match status" value="1"/>
</dbReference>
<feature type="region of interest" description="Disordered" evidence="3">
    <location>
        <begin position="1"/>
        <end position="203"/>
    </location>
</feature>
<dbReference type="Pfam" id="PF00617">
    <property type="entry name" value="RasGEF"/>
    <property type="match status" value="1"/>
</dbReference>
<feature type="region of interest" description="Disordered" evidence="3">
    <location>
        <begin position="250"/>
        <end position="302"/>
    </location>
</feature>
<feature type="compositionally biased region" description="Polar residues" evidence="3">
    <location>
        <begin position="848"/>
        <end position="858"/>
    </location>
</feature>
<evidence type="ECO:0000256" key="2">
    <source>
        <dbReference type="PROSITE-ProRule" id="PRU00168"/>
    </source>
</evidence>
<dbReference type="eggNOG" id="KOG3417">
    <property type="taxonomic scope" value="Eukaryota"/>
</dbReference>
<feature type="compositionally biased region" description="Basic and acidic residues" evidence="3">
    <location>
        <begin position="1507"/>
        <end position="1516"/>
    </location>
</feature>
<proteinExistence type="predicted"/>
<protein>
    <submittedName>
        <fullName evidence="6">Guanine nucleotide exchange factor lte1</fullName>
    </submittedName>
</protein>
<feature type="region of interest" description="Disordered" evidence="3">
    <location>
        <begin position="1485"/>
        <end position="1516"/>
    </location>
</feature>
<gene>
    <name evidence="6" type="ORF">F503_00292</name>
</gene>
<feature type="compositionally biased region" description="Basic and acidic residues" evidence="3">
    <location>
        <begin position="158"/>
        <end position="186"/>
    </location>
</feature>
<dbReference type="InterPro" id="IPR008937">
    <property type="entry name" value="Ras-like_GEF"/>
</dbReference>
<feature type="region of interest" description="Disordered" evidence="3">
    <location>
        <begin position="1143"/>
        <end position="1168"/>
    </location>
</feature>
<dbReference type="SMART" id="SM00229">
    <property type="entry name" value="RasGEFN"/>
    <property type="match status" value="1"/>
</dbReference>
<dbReference type="PANTHER" id="PTHR23113:SF363">
    <property type="entry name" value="PROTEIN SON OF SEVENLESS"/>
    <property type="match status" value="1"/>
</dbReference>
<feature type="region of interest" description="Disordered" evidence="3">
    <location>
        <begin position="1200"/>
        <end position="1230"/>
    </location>
</feature>
<feature type="compositionally biased region" description="Low complexity" evidence="3">
    <location>
        <begin position="278"/>
        <end position="288"/>
    </location>
</feature>
<dbReference type="SMART" id="SM00147">
    <property type="entry name" value="RasGEF"/>
    <property type="match status" value="1"/>
</dbReference>
<feature type="compositionally biased region" description="Low complexity" evidence="3">
    <location>
        <begin position="80"/>
        <end position="107"/>
    </location>
</feature>
<dbReference type="InterPro" id="IPR000651">
    <property type="entry name" value="Ras-like_Gua-exchang_fac_N"/>
</dbReference>
<dbReference type="GO" id="GO:0005886">
    <property type="term" value="C:plasma membrane"/>
    <property type="evidence" value="ECO:0007669"/>
    <property type="project" value="TreeGrafter"/>
</dbReference>
<sequence>MDTAFELPTYSPAGVRIPVDQPAAISQPPQLPPPRIAPSRTSLSPKRILQVSSSPGTRARLGVASQLGKTADSSVTAGETTQRPATTASPAATQALAQATAAAAAATNSGGSLRELKLRRGLTPRAETERQTGVRGIVGRPKTRNAPQPAQKPLLPLTERKSQEENKLDRLAKKDKDVSDSDKGDIAPDGSSGGREGRQFTVSNVGNNGRIYLRPTVRPAHLRFPQPNFVFPITPPATAGLDLLAQDKERRGDMQRRPSQPQEPNAQWPLQQEQKNRQQQSDQTQTPQQLPPPPPPPAPIIESHLIYGSDWMSDLTPSPTAIPLLRPRFAAKNTSRSGNSIRPTTAGAVGGRAAGGHRRAVSDSTIQDTSIARESDPGGFKIVISQPKEDALRSRTLEDLDQLKSGLKAPHLEISIPSWKIGTPRFTMRGTPILHGSSYAPTEEPRSSRPSYFSLAFANSRSLRDGDALISPRQGLFEQQRRSQMGIPSPLVSPGFHLDDPERGMRLTYHSNYAVVEPSMFDTLTFKPSSDDRSIVRFSSTNNAITAATPPRLVAEITSPKFMDYDLVSDFFLTYRAFLEPLDLLRMLVARLRWAVARDDETGMVVRVRTFVALRHWILNYFMDDFVVDYALRILFCTLLNSFVDELSNNPKGRKVQLKILTELKKCWRRSCAQYWDGEDFDDALGPEVPISPGGIAGHRNPALDPTFWEQVISGELPDDDDDDNGSTFLTHLHSPESMVHPEPGSSFSATGDRSGRIDSIVMGERPATPETQARPSEVSERRQASPVSISSMDFVSCSFPTKNMRMLQASMGQPLGAHPAEPSLTYSSSGPVAMTPRALVGKRVRPSDSQKSTTTQSHQHKRNNSLSDSLREHASATERMLQKNTEILMSLPYAGSLVRGNIFPPGQPYVEILPPGTSSSARRQTTLFQTFPAEIADSQKEKASAMSSQGMRKLLGSVRRAISTRGQIISPSLGSFINISPPGPRDATTNRLPGTAIVPQARPRMNGFRPPVRIDLLGAKIAEDFKIAVREDEFEDDPENTKEETIAMPTPTLPDLGLNLPQYRNLTAASNYSDSIFFGWIPGRGDSFMQSPMSDAGITTGSKSIVIVDGTLPSDFPAMSGALPEHNPSVEMFGDTFLSVAADPTPPTTPPGLPTGTPRRSSYLLGRPPFQPSLSMDPLPPFIPDLDTLRADSVVGPPHAPVADDSMIPSSDIMSDEPDSRAFPRRASGGGISVAESIAGTSTTEKNHGINSFGMPSSPPVRMPRPSWAYGHARHPSSRSHRSNRSYGLRRAASFSSGIMPRSDARSFDASTYDSGMMDESKEDEAPQPLRVLRRRPGGDLRAATNIGDLDYVPIRRSHSVGSLTTYSESVRSSFKPSRARGSNGFVDVISVDYTQEEDKAKDEAGTFSIGMITDKKPARQVSLFSAHTSKPIMRPSFEAEAQKLAQIPDDDDDGGVESALLKLEGKYERKSKQLSFSDPLHTIGSPTAAKKGGLPVLSGFSPHKTSRDNRTTAEERFKHRHRQIVNSNRAPSSQSVLSKLAQFSTAADTLDDADESQFGTDDARDSSLAPSSRAPAFSPPPTIRPAAVPRMLEDVQSFVTQGSGESYCSIPLLDRGLTDDGRSRGALTDEWGDQSVIDGTNESGQQTPTALTVLGAGQDGSHPNSYQMVKKTVSIEKIHPGETMPRSPTQATEVSVFEDDDESDHASDLSSEMSAEDEEDRDLYNQAARNPGDPNAIASRLPVHPLGDPQRDPPAQSQYIPVPELHPGKLVEDTLMGSHPPSPPMTLVQALLMSPDTGKIPELHESQLWEDKPLPPTPGDADGGGKTKKQLQQEAEMLSAIGMQPMLEQKQKAQPRTAAGLEAARKFSVHLPFILAFESEILAQQFTLIEKDALHEIDWRELIEMRWKNAENGNARSWVDFLRNTDARGVEVVIARFNIMVKWTISEVILTQDIEERARCLIKFIHIASHCRRYRNYATMSQITIALSSNEISRLTQTWAMVPPSDISTLRDLESLVMPTRNFYSLRAEMEAVDIDNAESGCIPFVGIYTHDLLFNAQRPSEIASSPTTAPLVNFERCRVAASIVKTLLRLVEASALYNFQPIEGVTERCLWMSALSDDEIRKFSELLE</sequence>
<feature type="region of interest" description="Disordered" evidence="3">
    <location>
        <begin position="715"/>
        <end position="788"/>
    </location>
</feature>
<feature type="compositionally biased region" description="Pro residues" evidence="3">
    <location>
        <begin position="1145"/>
        <end position="1154"/>
    </location>
</feature>
<dbReference type="PROSITE" id="PS50212">
    <property type="entry name" value="RASGEF_NTER"/>
    <property type="match status" value="1"/>
</dbReference>
<dbReference type="Gene3D" id="1.10.840.10">
    <property type="entry name" value="Ras guanine-nucleotide exchange factors catalytic domain"/>
    <property type="match status" value="1"/>
</dbReference>
<feature type="compositionally biased region" description="Pro residues" evidence="3">
    <location>
        <begin position="289"/>
        <end position="299"/>
    </location>
</feature>
<evidence type="ECO:0000256" key="1">
    <source>
        <dbReference type="ARBA" id="ARBA00022658"/>
    </source>
</evidence>
<name>S3D2P6_OPHP1</name>
<feature type="region of interest" description="Disordered" evidence="3">
    <location>
        <begin position="1245"/>
        <end position="1329"/>
    </location>
</feature>
<reference evidence="6 7" key="1">
    <citation type="journal article" date="2013" name="BMC Genomics">
        <title>The genome and transcriptome of the pine saprophyte Ophiostoma piceae, and a comparison with the bark beetle-associated pine pathogen Grosmannia clavigera.</title>
        <authorList>
            <person name="Haridas S."/>
            <person name="Wang Y."/>
            <person name="Lim L."/>
            <person name="Massoumi Alamouti S."/>
            <person name="Jackman S."/>
            <person name="Docking R."/>
            <person name="Robertson G."/>
            <person name="Birol I."/>
            <person name="Bohlmann J."/>
            <person name="Breuil C."/>
        </authorList>
    </citation>
    <scope>NUCLEOTIDE SEQUENCE [LARGE SCALE GENOMIC DNA]</scope>
    <source>
        <strain evidence="6 7">UAMH 11346</strain>
    </source>
</reference>
<feature type="domain" description="Ras-GEF" evidence="4">
    <location>
        <begin position="1880"/>
        <end position="2127"/>
    </location>
</feature>
<keyword evidence="1 2" id="KW-0344">Guanine-nucleotide releasing factor</keyword>
<accession>S3D2P6</accession>
<dbReference type="GO" id="GO:0007265">
    <property type="term" value="P:Ras protein signal transduction"/>
    <property type="evidence" value="ECO:0007669"/>
    <property type="project" value="TreeGrafter"/>
</dbReference>
<evidence type="ECO:0000259" key="4">
    <source>
        <dbReference type="PROSITE" id="PS50009"/>
    </source>
</evidence>
<feature type="region of interest" description="Disordered" evidence="3">
    <location>
        <begin position="333"/>
        <end position="379"/>
    </location>
</feature>
<dbReference type="CDD" id="cd06224">
    <property type="entry name" value="REM"/>
    <property type="match status" value="1"/>
</dbReference>
<dbReference type="Gene3D" id="1.20.870.10">
    <property type="entry name" value="Son of sevenless (SoS) protein Chain: S domain 1"/>
    <property type="match status" value="1"/>
</dbReference>
<dbReference type="Pfam" id="PF00618">
    <property type="entry name" value="RasGEF_N"/>
    <property type="match status" value="1"/>
</dbReference>
<evidence type="ECO:0000259" key="5">
    <source>
        <dbReference type="PROSITE" id="PS50212"/>
    </source>
</evidence>
<keyword evidence="7" id="KW-1185">Reference proteome</keyword>
<feature type="compositionally biased region" description="Low complexity" evidence="3">
    <location>
        <begin position="1205"/>
        <end position="1214"/>
    </location>
</feature>
<dbReference type="VEuPathDB" id="FungiDB:F503_00292"/>
<dbReference type="OrthoDB" id="10254377at2759"/>
<feature type="compositionally biased region" description="Polar residues" evidence="3">
    <location>
        <begin position="333"/>
        <end position="343"/>
    </location>
</feature>
<feature type="region of interest" description="Disordered" evidence="3">
    <location>
        <begin position="814"/>
        <end position="877"/>
    </location>
</feature>
<dbReference type="HOGENOM" id="CLU_001471_0_0_1"/>
<feature type="compositionally biased region" description="Polar residues" evidence="3">
    <location>
        <begin position="257"/>
        <end position="273"/>
    </location>
</feature>
<feature type="compositionally biased region" description="Basic residues" evidence="3">
    <location>
        <begin position="1273"/>
        <end position="1285"/>
    </location>
</feature>
<feature type="compositionally biased region" description="Low complexity" evidence="3">
    <location>
        <begin position="1568"/>
        <end position="1578"/>
    </location>
</feature>
<dbReference type="EMBL" id="KE148150">
    <property type="protein sequence ID" value="EPE07570.1"/>
    <property type="molecule type" value="Genomic_DNA"/>
</dbReference>
<dbReference type="InterPro" id="IPR001895">
    <property type="entry name" value="RASGEF_cat_dom"/>
</dbReference>
<evidence type="ECO:0000313" key="6">
    <source>
        <dbReference type="EMBL" id="EPE07570.1"/>
    </source>
</evidence>
<dbReference type="InterPro" id="IPR036964">
    <property type="entry name" value="RASGEF_cat_dom_sf"/>
</dbReference>
<dbReference type="SUPFAM" id="SSF48366">
    <property type="entry name" value="Ras GEF"/>
    <property type="match status" value="1"/>
</dbReference>
<organism evidence="6 7">
    <name type="scientific">Ophiostoma piceae (strain UAMH 11346)</name>
    <name type="common">Sap stain fungus</name>
    <dbReference type="NCBI Taxonomy" id="1262450"/>
    <lineage>
        <taxon>Eukaryota</taxon>
        <taxon>Fungi</taxon>
        <taxon>Dikarya</taxon>
        <taxon>Ascomycota</taxon>
        <taxon>Pezizomycotina</taxon>
        <taxon>Sordariomycetes</taxon>
        <taxon>Sordariomycetidae</taxon>
        <taxon>Ophiostomatales</taxon>
        <taxon>Ophiostomataceae</taxon>
        <taxon>Ophiostoma</taxon>
    </lineage>
</organism>
<dbReference type="STRING" id="1262450.S3D2P6"/>
<dbReference type="GO" id="GO:0005085">
    <property type="term" value="F:guanyl-nucleotide exchange factor activity"/>
    <property type="evidence" value="ECO:0007669"/>
    <property type="project" value="UniProtKB-KW"/>
</dbReference>
<evidence type="ECO:0000256" key="3">
    <source>
        <dbReference type="SAM" id="MobiDB-lite"/>
    </source>
</evidence>
<feature type="region of interest" description="Disordered" evidence="3">
    <location>
        <begin position="1811"/>
        <end position="1830"/>
    </location>
</feature>
<dbReference type="OMA" id="ICNYATM"/>